<keyword evidence="5 8" id="KW-0863">Zinc-finger</keyword>
<evidence type="ECO:0000313" key="16">
    <source>
        <dbReference type="WBParaSite" id="BXY_1606800.1"/>
    </source>
</evidence>
<comment type="pathway">
    <text evidence="1">Protein modification; protein sumoylation.</text>
</comment>
<feature type="domain" description="PINIT" evidence="11">
    <location>
        <begin position="46"/>
        <end position="204"/>
    </location>
</feature>
<reference evidence="13" key="2">
    <citation type="submission" date="2020-08" db="EMBL/GenBank/DDBJ databases">
        <authorList>
            <person name="Kikuchi T."/>
        </authorList>
    </citation>
    <scope>NUCLEOTIDE SEQUENCE</scope>
    <source>
        <strain evidence="12">Ka4C1</strain>
    </source>
</reference>
<evidence type="ECO:0000313" key="13">
    <source>
        <dbReference type="EMBL" id="CAG9108922.1"/>
    </source>
</evidence>
<comment type="similarity">
    <text evidence="2">Belongs to the PIAS family.</text>
</comment>
<name>A0A1I7SSQ1_BURXY</name>
<dbReference type="GO" id="GO:0008270">
    <property type="term" value="F:zinc ion binding"/>
    <property type="evidence" value="ECO:0007669"/>
    <property type="project" value="UniProtKB-KW"/>
</dbReference>
<dbReference type="InterPro" id="IPR023321">
    <property type="entry name" value="PINIT"/>
</dbReference>
<dbReference type="EMBL" id="CAJFDI010000003">
    <property type="protein sequence ID" value="CAD5221977.1"/>
    <property type="molecule type" value="Genomic_DNA"/>
</dbReference>
<keyword evidence="3" id="KW-0808">Transferase</keyword>
<feature type="compositionally biased region" description="Acidic residues" evidence="9">
    <location>
        <begin position="337"/>
        <end position="347"/>
    </location>
</feature>
<dbReference type="CDD" id="cd16650">
    <property type="entry name" value="SP-RING_PIAS-like"/>
    <property type="match status" value="1"/>
</dbReference>
<evidence type="ECO:0000313" key="12">
    <source>
        <dbReference type="EMBL" id="CAD5221977.1"/>
    </source>
</evidence>
<keyword evidence="6" id="KW-0833">Ubl conjugation pathway</keyword>
<organism evidence="14 16">
    <name type="scientific">Bursaphelenchus xylophilus</name>
    <name type="common">Pinewood nematode worm</name>
    <name type="synonym">Aphelenchoides xylophilus</name>
    <dbReference type="NCBI Taxonomy" id="6326"/>
    <lineage>
        <taxon>Eukaryota</taxon>
        <taxon>Metazoa</taxon>
        <taxon>Ecdysozoa</taxon>
        <taxon>Nematoda</taxon>
        <taxon>Chromadorea</taxon>
        <taxon>Rhabditida</taxon>
        <taxon>Tylenchina</taxon>
        <taxon>Tylenchomorpha</taxon>
        <taxon>Aphelenchoidea</taxon>
        <taxon>Aphelenchoididae</taxon>
        <taxon>Bursaphelenchus</taxon>
    </lineage>
</organism>
<dbReference type="PANTHER" id="PTHR10782">
    <property type="entry name" value="ZINC FINGER MIZ DOMAIN-CONTAINING PROTEIN"/>
    <property type="match status" value="1"/>
</dbReference>
<evidence type="ECO:0000256" key="4">
    <source>
        <dbReference type="ARBA" id="ARBA00022723"/>
    </source>
</evidence>
<keyword evidence="4" id="KW-0479">Metal-binding</keyword>
<evidence type="ECO:0000256" key="7">
    <source>
        <dbReference type="ARBA" id="ARBA00022833"/>
    </source>
</evidence>
<dbReference type="InterPro" id="IPR013083">
    <property type="entry name" value="Znf_RING/FYVE/PHD"/>
</dbReference>
<dbReference type="GO" id="GO:0016925">
    <property type="term" value="P:protein sumoylation"/>
    <property type="evidence" value="ECO:0007669"/>
    <property type="project" value="UniProtKB-UniPathway"/>
</dbReference>
<evidence type="ECO:0000256" key="3">
    <source>
        <dbReference type="ARBA" id="ARBA00022679"/>
    </source>
</evidence>
<dbReference type="Gene3D" id="2.60.120.780">
    <property type="entry name" value="PINIT domain"/>
    <property type="match status" value="1"/>
</dbReference>
<dbReference type="Gene3D" id="3.30.40.10">
    <property type="entry name" value="Zinc/RING finger domain, C3HC4 (zinc finger)"/>
    <property type="match status" value="1"/>
</dbReference>
<gene>
    <name evidence="12" type="ORF">BXYJ_LOCUS6947</name>
</gene>
<feature type="compositionally biased region" description="Low complexity" evidence="9">
    <location>
        <begin position="1"/>
        <end position="13"/>
    </location>
</feature>
<dbReference type="Pfam" id="PF14324">
    <property type="entry name" value="PINIT"/>
    <property type="match status" value="1"/>
</dbReference>
<keyword evidence="15" id="KW-1185">Reference proteome</keyword>
<evidence type="ECO:0000256" key="2">
    <source>
        <dbReference type="ARBA" id="ARBA00005383"/>
    </source>
</evidence>
<feature type="region of interest" description="Disordered" evidence="9">
    <location>
        <begin position="337"/>
        <end position="378"/>
    </location>
</feature>
<dbReference type="GO" id="GO:0061665">
    <property type="term" value="F:SUMO ligase activity"/>
    <property type="evidence" value="ECO:0007669"/>
    <property type="project" value="TreeGrafter"/>
</dbReference>
<evidence type="ECO:0000256" key="5">
    <source>
        <dbReference type="ARBA" id="ARBA00022771"/>
    </source>
</evidence>
<protein>
    <submittedName>
        <fullName evidence="12">(pine wood nematode) hypothetical protein</fullName>
    </submittedName>
</protein>
<proteinExistence type="inferred from homology"/>
<dbReference type="InterPro" id="IPR038654">
    <property type="entry name" value="PINIT_sf"/>
</dbReference>
<dbReference type="GO" id="GO:0000785">
    <property type="term" value="C:chromatin"/>
    <property type="evidence" value="ECO:0007669"/>
    <property type="project" value="TreeGrafter"/>
</dbReference>
<dbReference type="PROSITE" id="PS51466">
    <property type="entry name" value="PINIT"/>
    <property type="match status" value="1"/>
</dbReference>
<dbReference type="EMBL" id="CAJFCV020000003">
    <property type="protein sequence ID" value="CAG9108922.1"/>
    <property type="molecule type" value="Genomic_DNA"/>
</dbReference>
<evidence type="ECO:0000259" key="11">
    <source>
        <dbReference type="PROSITE" id="PS51466"/>
    </source>
</evidence>
<evidence type="ECO:0000313" key="15">
    <source>
        <dbReference type="Proteomes" id="UP000659654"/>
    </source>
</evidence>
<evidence type="ECO:0000259" key="10">
    <source>
        <dbReference type="PROSITE" id="PS51044"/>
    </source>
</evidence>
<dbReference type="PANTHER" id="PTHR10782:SF4">
    <property type="entry name" value="TONALLI, ISOFORM E"/>
    <property type="match status" value="1"/>
</dbReference>
<dbReference type="PROSITE" id="PS51044">
    <property type="entry name" value="ZF_SP_RING"/>
    <property type="match status" value="1"/>
</dbReference>
<dbReference type="OrthoDB" id="5875376at2759"/>
<dbReference type="Proteomes" id="UP000659654">
    <property type="component" value="Unassembled WGS sequence"/>
</dbReference>
<evidence type="ECO:0000256" key="6">
    <source>
        <dbReference type="ARBA" id="ARBA00022786"/>
    </source>
</evidence>
<evidence type="ECO:0000313" key="14">
    <source>
        <dbReference type="Proteomes" id="UP000095284"/>
    </source>
</evidence>
<dbReference type="eggNOG" id="KOG2169">
    <property type="taxonomic scope" value="Eukaryota"/>
</dbReference>
<feature type="region of interest" description="Disordered" evidence="9">
    <location>
        <begin position="506"/>
        <end position="539"/>
    </location>
</feature>
<keyword evidence="7" id="KW-0862">Zinc</keyword>
<dbReference type="Pfam" id="PF02891">
    <property type="entry name" value="zf-MIZ"/>
    <property type="match status" value="1"/>
</dbReference>
<sequence>MRRSSTRNPTTITTRRRRSPTPPGYGYSSPIRNKQPRMGNDPGNVLSPNSVQEVKNLQFEEFPFFITESVLVPPTSISKSPGHSFYDWECIFRIPQEYTAKMEQKVNGRRVYQLHGRFYQEKMHSRQPIFYPEHCDVKVDSVPVHLPDPITVTEGRKKVSRRPPLPVDLTGAFRPFTQFHKVNIRWSHSSSVKFVFTAVLVRCVDTEFLKEKVLKQPRLHEQTLRMIKRNFGGDADIAVSEVRVSLLCPYGRTVMNFPARSLDCEHLQCFDLVNFISVNEKKTNWKCPVCNKTVLFSRLHVDSYFTGIITDTHRGANEVELMRDGRWAKVGSKADVFDIDDSGDEEPPSSSNQTSLNGTESFPVKAEVDPPPRPIPQGSSAVIEVITLSDSDSDGEDADAIQNQPSTSYTGFWCNVQKDMNQGPVRKSSDDCNPGFLSWQDKDNTSFKQAMSIHSSPANSNISTLPNDPQLPRPRAPVVAPDDEVIVLDSDSEDEDVDLRPLHAVPTTSAPPNGFSFQSNPPQNQFQSLFQNYNPPQSNVQTVSGQLDQLMQILNGGKNHFE</sequence>
<feature type="domain" description="SP-RING-type" evidence="10">
    <location>
        <begin position="233"/>
        <end position="314"/>
    </location>
</feature>
<dbReference type="UniPathway" id="UPA00886"/>
<dbReference type="InterPro" id="IPR004181">
    <property type="entry name" value="Znf_MIZ"/>
</dbReference>
<dbReference type="Proteomes" id="UP000095284">
    <property type="component" value="Unplaced"/>
</dbReference>
<evidence type="ECO:0000256" key="9">
    <source>
        <dbReference type="SAM" id="MobiDB-lite"/>
    </source>
</evidence>
<reference evidence="16" key="1">
    <citation type="submission" date="2016-11" db="UniProtKB">
        <authorList>
            <consortium name="WormBaseParasite"/>
        </authorList>
    </citation>
    <scope>IDENTIFICATION</scope>
</reference>
<dbReference type="SMR" id="A0A1I7SSQ1"/>
<dbReference type="Proteomes" id="UP000582659">
    <property type="component" value="Unassembled WGS sequence"/>
</dbReference>
<dbReference type="WBParaSite" id="BXY_1606800.1">
    <property type="protein sequence ID" value="BXY_1606800.1"/>
    <property type="gene ID" value="BXY_1606800"/>
</dbReference>
<accession>A0A1I7SSQ1</accession>
<feature type="region of interest" description="Disordered" evidence="9">
    <location>
        <begin position="1"/>
        <end position="48"/>
    </location>
</feature>
<evidence type="ECO:0000256" key="8">
    <source>
        <dbReference type="PROSITE-ProRule" id="PRU00452"/>
    </source>
</evidence>
<evidence type="ECO:0000256" key="1">
    <source>
        <dbReference type="ARBA" id="ARBA00004718"/>
    </source>
</evidence>
<dbReference type="AlphaFoldDB" id="A0A1I7SSQ1"/>